<keyword evidence="2" id="KW-0539">Nucleus</keyword>
<dbReference type="InterPro" id="IPR037000">
    <property type="entry name" value="Ski_DNA-bd_sf"/>
</dbReference>
<dbReference type="OrthoDB" id="6436112at2759"/>
<feature type="compositionally biased region" description="Basic and acidic residues" evidence="5">
    <location>
        <begin position="368"/>
        <end position="385"/>
    </location>
</feature>
<evidence type="ECO:0000313" key="8">
    <source>
        <dbReference type="RefSeq" id="XP_028034432.1"/>
    </source>
</evidence>
<feature type="compositionally biased region" description="Low complexity" evidence="5">
    <location>
        <begin position="7"/>
        <end position="16"/>
    </location>
</feature>
<sequence length="708" mass="77852">MESAVDSASTASEVSGSSGGSPRVKAASPARALSPPQLMAPRLPLPPPGLGLLGSLQMMHHSPLELMAAAHHHGPPRYGSPPPISTSDPSANECKLVDYRGQKVAAFIIQGDTMLCLPQAFELFLKHLVGGLHTVYTKLKRLDIVPLVCNVEQVRILRGLGAIQPGVNRCKLLSCKDFDVLYKDCTTARCLSMKAPDRPGRPPKRATGVGLSLAATQFPGHPFKKHRLENGDYSPYENGHMSEMARLEKSPLLANGYNAPPTHLGPMGFMHQHALMSPGMPHHGVPRPDGSIIKGQPMHNMEALARSGIWENCRAAYEDIVKHLERLRDERGDMERVMAMDKAREGSHNGSSPGHSPVLNLSKSGSGGDRERSDRNDRERGERGDGSASGRSSAASRRTPQPPRMPSTATAAVSPRSHSDDSDAPLSDQDDHNVKDEDEVYYLSSGGDMSDGERDIPASTSPAPVSYPPPTVTPTSVPVDPTADTLVSSTETLLRNIQGLLKVAADNARQQERQISYEKAELKMDVLREREVKDNLERQLVDEQKLRVIYQKRLKKERKQRQVVQEQLDIELKRRQKIEEALKQSGAPQEILRIVTENLSPAGQEQGRHERENGSESKPPSTEPPSTSPPFQRDPPRTPDKPQWNYPPPPVDIMSGGAAFWQNYSESLAQELEMERKSRQQAMERDVKSPLSDRAGYYKNSVLFSSAT</sequence>
<evidence type="ECO:0000256" key="5">
    <source>
        <dbReference type="SAM" id="MobiDB-lite"/>
    </source>
</evidence>
<dbReference type="GO" id="GO:0000981">
    <property type="term" value="F:DNA-binding transcription factor activity, RNA polymerase II-specific"/>
    <property type="evidence" value="ECO:0007669"/>
    <property type="project" value="TreeGrafter"/>
</dbReference>
<dbReference type="PANTHER" id="PTHR12577:SF6">
    <property type="entry name" value="DACHSHUND, ISOFORM B"/>
    <property type="match status" value="1"/>
</dbReference>
<name>A0A6J2K0A1_BOMMA</name>
<dbReference type="GO" id="GO:0005667">
    <property type="term" value="C:transcription regulator complex"/>
    <property type="evidence" value="ECO:0007669"/>
    <property type="project" value="TreeGrafter"/>
</dbReference>
<dbReference type="SUPFAM" id="SSF46955">
    <property type="entry name" value="Putative DNA-binding domain"/>
    <property type="match status" value="1"/>
</dbReference>
<dbReference type="GO" id="GO:0005634">
    <property type="term" value="C:nucleus"/>
    <property type="evidence" value="ECO:0007669"/>
    <property type="project" value="UniProtKB-SubCell"/>
</dbReference>
<feature type="compositionally biased region" description="Basic and acidic residues" evidence="5">
    <location>
        <begin position="606"/>
        <end position="615"/>
    </location>
</feature>
<dbReference type="CDD" id="cd21081">
    <property type="entry name" value="DHD_Dac"/>
    <property type="match status" value="1"/>
</dbReference>
<evidence type="ECO:0000256" key="3">
    <source>
        <dbReference type="ARBA" id="ARBA00038192"/>
    </source>
</evidence>
<accession>A0A6J2K0A1</accession>
<evidence type="ECO:0000256" key="4">
    <source>
        <dbReference type="SAM" id="Coils"/>
    </source>
</evidence>
<comment type="similarity">
    <text evidence="3">Belongs to the DACH/dachshund family.</text>
</comment>
<dbReference type="Pfam" id="PF02437">
    <property type="entry name" value="Ski_Sno_DHD"/>
    <property type="match status" value="1"/>
</dbReference>
<feature type="compositionally biased region" description="Low complexity" evidence="5">
    <location>
        <begin position="386"/>
        <end position="398"/>
    </location>
</feature>
<dbReference type="Proteomes" id="UP000504629">
    <property type="component" value="Unplaced"/>
</dbReference>
<dbReference type="Gene3D" id="3.10.260.20">
    <property type="entry name" value="Ski"/>
    <property type="match status" value="1"/>
</dbReference>
<dbReference type="GO" id="GO:0000978">
    <property type="term" value="F:RNA polymerase II cis-regulatory region sequence-specific DNA binding"/>
    <property type="evidence" value="ECO:0007669"/>
    <property type="project" value="TreeGrafter"/>
</dbReference>
<keyword evidence="4" id="KW-0175">Coiled coil</keyword>
<protein>
    <submittedName>
        <fullName evidence="8">Dachshund homolog 2 isoform X3</fullName>
    </submittedName>
</protein>
<dbReference type="InterPro" id="IPR009061">
    <property type="entry name" value="DNA-bd_dom_put_sf"/>
</dbReference>
<dbReference type="RefSeq" id="XP_028034432.1">
    <property type="nucleotide sequence ID" value="XM_028178631.1"/>
</dbReference>
<comment type="subcellular location">
    <subcellularLocation>
        <location evidence="1">Nucleus</location>
    </subcellularLocation>
</comment>
<dbReference type="AlphaFoldDB" id="A0A6J2K0A1"/>
<organism evidence="7 8">
    <name type="scientific">Bombyx mandarina</name>
    <name type="common">Wild silk moth</name>
    <name type="synonym">Wild silkworm</name>
    <dbReference type="NCBI Taxonomy" id="7092"/>
    <lineage>
        <taxon>Eukaryota</taxon>
        <taxon>Metazoa</taxon>
        <taxon>Ecdysozoa</taxon>
        <taxon>Arthropoda</taxon>
        <taxon>Hexapoda</taxon>
        <taxon>Insecta</taxon>
        <taxon>Pterygota</taxon>
        <taxon>Neoptera</taxon>
        <taxon>Endopterygota</taxon>
        <taxon>Lepidoptera</taxon>
        <taxon>Glossata</taxon>
        <taxon>Ditrysia</taxon>
        <taxon>Bombycoidea</taxon>
        <taxon>Bombycidae</taxon>
        <taxon>Bombycinae</taxon>
        <taxon>Bombyx</taxon>
    </lineage>
</organism>
<evidence type="ECO:0000313" key="7">
    <source>
        <dbReference type="Proteomes" id="UP000504629"/>
    </source>
</evidence>
<feature type="region of interest" description="Disordered" evidence="5">
    <location>
        <begin position="343"/>
        <end position="480"/>
    </location>
</feature>
<evidence type="ECO:0000259" key="6">
    <source>
        <dbReference type="Pfam" id="PF02437"/>
    </source>
</evidence>
<feature type="region of interest" description="Disordered" evidence="5">
    <location>
        <begin position="1"/>
        <end position="42"/>
    </location>
</feature>
<proteinExistence type="inferred from homology"/>
<feature type="region of interest" description="Disordered" evidence="5">
    <location>
        <begin position="601"/>
        <end position="651"/>
    </location>
</feature>
<keyword evidence="7" id="KW-1185">Reference proteome</keyword>
<dbReference type="PANTHER" id="PTHR12577">
    <property type="entry name" value="DACHSHUND"/>
    <property type="match status" value="1"/>
</dbReference>
<dbReference type="FunFam" id="3.10.260.20:FF:000001">
    <property type="entry name" value="Dachshund homolog 1"/>
    <property type="match status" value="1"/>
</dbReference>
<feature type="compositionally biased region" description="Low complexity" evidence="5">
    <location>
        <begin position="348"/>
        <end position="357"/>
    </location>
</feature>
<reference evidence="8" key="1">
    <citation type="submission" date="2025-08" db="UniProtKB">
        <authorList>
            <consortium name="RefSeq"/>
        </authorList>
    </citation>
    <scope>IDENTIFICATION</scope>
    <source>
        <tissue evidence="8">Silk gland</tissue>
    </source>
</reference>
<dbReference type="InterPro" id="IPR003380">
    <property type="entry name" value="SKI/SNO/DAC"/>
</dbReference>
<evidence type="ECO:0000256" key="1">
    <source>
        <dbReference type="ARBA" id="ARBA00004123"/>
    </source>
</evidence>
<feature type="coiled-coil region" evidence="4">
    <location>
        <begin position="494"/>
        <end position="553"/>
    </location>
</feature>
<dbReference type="GeneID" id="114246201"/>
<dbReference type="InterPro" id="IPR052417">
    <property type="entry name" value="Dachshund_domain"/>
</dbReference>
<evidence type="ECO:0000256" key="2">
    <source>
        <dbReference type="ARBA" id="ARBA00023242"/>
    </source>
</evidence>
<gene>
    <name evidence="8" type="primary">LOC114246201</name>
</gene>
<dbReference type="CTD" id="34982"/>
<feature type="domain" description="SKI/SNO/DAC" evidence="6">
    <location>
        <begin position="83"/>
        <end position="186"/>
    </location>
</feature>